<evidence type="ECO:0000313" key="1">
    <source>
        <dbReference type="EMBL" id="QIC66306.1"/>
    </source>
</evidence>
<evidence type="ECO:0000313" key="2">
    <source>
        <dbReference type="Proteomes" id="UP000503505"/>
    </source>
</evidence>
<proteinExistence type="predicted"/>
<sequence length="138" mass="13906">MQCPKCGSTDIEQRDHAQNLKKIGGLLMTSAGATAGTVGGAASGASIGAAIGTVAGPLGVIVGGTVGTFVGAISVGITGGVVGNFLGKKAGVTVDRNLFLDYRCLKCKYRFNIQATAAQALEVNKEDSEESSNQDNKA</sequence>
<accession>A0AAE6WUI2</accession>
<organism evidence="1 2">
    <name type="scientific">Acinetobacter schindleri</name>
    <dbReference type="NCBI Taxonomy" id="108981"/>
    <lineage>
        <taxon>Bacteria</taxon>
        <taxon>Pseudomonadati</taxon>
        <taxon>Pseudomonadota</taxon>
        <taxon>Gammaproteobacteria</taxon>
        <taxon>Moraxellales</taxon>
        <taxon>Moraxellaceae</taxon>
        <taxon>Acinetobacter</taxon>
    </lineage>
</organism>
<protein>
    <recommendedName>
        <fullName evidence="3">Glycine zipper domain-containing protein</fullName>
    </recommendedName>
</protein>
<dbReference type="AlphaFoldDB" id="A0AAE6WUI2"/>
<reference evidence="1 2" key="1">
    <citation type="submission" date="2019-09" db="EMBL/GenBank/DDBJ databases">
        <title>Non-baumannii Acinetobacter spp. carrying blaNDM-1 isolated in China.</title>
        <authorList>
            <person name="Cui C."/>
            <person name="Chen C."/>
            <person name="Sun J."/>
            <person name="Liu Y."/>
        </authorList>
    </citation>
    <scope>NUCLEOTIDE SEQUENCE [LARGE SCALE GENOMIC DNA]</scope>
    <source>
        <strain evidence="1 2">HZE23-1</strain>
    </source>
</reference>
<name>A0AAE6WUI2_9GAMM</name>
<dbReference type="Proteomes" id="UP000503505">
    <property type="component" value="Chromosome"/>
</dbReference>
<evidence type="ECO:0008006" key="3">
    <source>
        <dbReference type="Google" id="ProtNLM"/>
    </source>
</evidence>
<dbReference type="EMBL" id="CP044463">
    <property type="protein sequence ID" value="QIC66306.1"/>
    <property type="molecule type" value="Genomic_DNA"/>
</dbReference>
<gene>
    <name evidence="1" type="ORF">FSC10_02490</name>
</gene>